<evidence type="ECO:0000313" key="9">
    <source>
        <dbReference type="Proteomes" id="UP001231518"/>
    </source>
</evidence>
<proteinExistence type="inferred from homology"/>
<dbReference type="InterPro" id="IPR006196">
    <property type="entry name" value="RNA-binding_domain_S1_IF1"/>
</dbReference>
<feature type="domain" description="S1-like" evidence="7">
    <location>
        <begin position="17"/>
        <end position="90"/>
    </location>
</feature>
<reference evidence="8" key="1">
    <citation type="submission" date="2023-03" db="EMBL/GenBank/DDBJ databases">
        <title>Chromosome-level genomes of two armyworms, Mythimna separata and Mythimna loreyi, provide insights into the biosynthesis and reception of sex pheromones.</title>
        <authorList>
            <person name="Zhao H."/>
        </authorList>
    </citation>
    <scope>NUCLEOTIDE SEQUENCE</scope>
    <source>
        <strain evidence="8">BeijingLab</strain>
        <tissue evidence="8">Pupa</tissue>
    </source>
</reference>
<organism evidence="8 9">
    <name type="scientific">Mythimna separata</name>
    <name type="common">Oriental armyworm</name>
    <name type="synonym">Pseudaletia separata</name>
    <dbReference type="NCBI Taxonomy" id="271217"/>
    <lineage>
        <taxon>Eukaryota</taxon>
        <taxon>Metazoa</taxon>
        <taxon>Ecdysozoa</taxon>
        <taxon>Arthropoda</taxon>
        <taxon>Hexapoda</taxon>
        <taxon>Insecta</taxon>
        <taxon>Pterygota</taxon>
        <taxon>Neoptera</taxon>
        <taxon>Endopterygota</taxon>
        <taxon>Lepidoptera</taxon>
        <taxon>Glossata</taxon>
        <taxon>Ditrysia</taxon>
        <taxon>Noctuoidea</taxon>
        <taxon>Noctuidae</taxon>
        <taxon>Noctuinae</taxon>
        <taxon>Hadenini</taxon>
        <taxon>Mythimna</taxon>
    </lineage>
</organism>
<name>A0AAD7YU72_MYTSE</name>
<dbReference type="Gene3D" id="2.40.50.140">
    <property type="entry name" value="Nucleic acid-binding proteins"/>
    <property type="match status" value="1"/>
</dbReference>
<comment type="similarity">
    <text evidence="1">Belongs to the EIF1AD family.</text>
</comment>
<evidence type="ECO:0000256" key="4">
    <source>
        <dbReference type="ARBA" id="ARBA00031998"/>
    </source>
</evidence>
<comment type="caution">
    <text evidence="8">The sequence shown here is derived from an EMBL/GenBank/DDBJ whole genome shotgun (WGS) entry which is preliminary data.</text>
</comment>
<dbReference type="Pfam" id="PF01176">
    <property type="entry name" value="eIF-1a"/>
    <property type="match status" value="1"/>
</dbReference>
<dbReference type="PANTHER" id="PTHR21641">
    <property type="entry name" value="TRANSLATION INITIATION FACTOR-RELATED"/>
    <property type="match status" value="1"/>
</dbReference>
<evidence type="ECO:0000259" key="7">
    <source>
        <dbReference type="PROSITE" id="PS50832"/>
    </source>
</evidence>
<feature type="region of interest" description="Disordered" evidence="6">
    <location>
        <begin position="108"/>
        <end position="192"/>
    </location>
</feature>
<dbReference type="PANTHER" id="PTHR21641:SF0">
    <property type="entry name" value="RNA-BINDING PROTEIN EIF1AD-RELATED"/>
    <property type="match status" value="1"/>
</dbReference>
<dbReference type="SUPFAM" id="SSF50249">
    <property type="entry name" value="Nucleic acid-binding proteins"/>
    <property type="match status" value="1"/>
</dbReference>
<dbReference type="Proteomes" id="UP001231518">
    <property type="component" value="Chromosome 19"/>
</dbReference>
<feature type="compositionally biased region" description="Acidic residues" evidence="6">
    <location>
        <begin position="116"/>
        <end position="149"/>
    </location>
</feature>
<accession>A0AAD7YU72</accession>
<dbReference type="InterPro" id="IPR001253">
    <property type="entry name" value="TIF_eIF-1A"/>
</dbReference>
<gene>
    <name evidence="8" type="ORF">PYW07_006737</name>
</gene>
<sequence length="192" mass="22053">MSKVNKRKHVMNEALWDDYELPKENQSIVKVVKSNGNNLHEIMTPTGEEYLVSMPTKFRKNIWVKRGDYILVEPIPEGDKVKGEIVKIMNKDSIKHYKENDLWPKEFEDDKKEIDADGDNEIIDADGDDEVIDANGDDELIDADSDDELFVNTNRKPVLYYSESESDDSDSSSDSDYNSDYNSDSDEESNNK</sequence>
<dbReference type="GO" id="GO:0003723">
    <property type="term" value="F:RNA binding"/>
    <property type="evidence" value="ECO:0007669"/>
    <property type="project" value="UniProtKB-KW"/>
</dbReference>
<keyword evidence="5" id="KW-0648">Protein biosynthesis</keyword>
<dbReference type="PROSITE" id="PS50832">
    <property type="entry name" value="S1_IF1_TYPE"/>
    <property type="match status" value="1"/>
</dbReference>
<evidence type="ECO:0000256" key="2">
    <source>
        <dbReference type="ARBA" id="ARBA00020989"/>
    </source>
</evidence>
<evidence type="ECO:0000256" key="3">
    <source>
        <dbReference type="ARBA" id="ARBA00022884"/>
    </source>
</evidence>
<feature type="compositionally biased region" description="Acidic residues" evidence="6">
    <location>
        <begin position="164"/>
        <end position="173"/>
    </location>
</feature>
<dbReference type="InterPro" id="IPR012340">
    <property type="entry name" value="NA-bd_OB-fold"/>
</dbReference>
<evidence type="ECO:0000313" key="8">
    <source>
        <dbReference type="EMBL" id="KAJ8729041.1"/>
    </source>
</evidence>
<dbReference type="InterPro" id="IPR039294">
    <property type="entry name" value="EIF1AD"/>
</dbReference>
<keyword evidence="3" id="KW-0694">RNA-binding</keyword>
<keyword evidence="5" id="KW-0396">Initiation factor</keyword>
<evidence type="ECO:0000256" key="5">
    <source>
        <dbReference type="PROSITE-ProRule" id="PRU00181"/>
    </source>
</evidence>
<feature type="compositionally biased region" description="Acidic residues" evidence="6">
    <location>
        <begin position="183"/>
        <end position="192"/>
    </location>
</feature>
<dbReference type="GO" id="GO:0003743">
    <property type="term" value="F:translation initiation factor activity"/>
    <property type="evidence" value="ECO:0007669"/>
    <property type="project" value="UniProtKB-UniRule"/>
</dbReference>
<dbReference type="EMBL" id="JARGEI010000007">
    <property type="protein sequence ID" value="KAJ8729041.1"/>
    <property type="molecule type" value="Genomic_DNA"/>
</dbReference>
<evidence type="ECO:0000256" key="1">
    <source>
        <dbReference type="ARBA" id="ARBA00007340"/>
    </source>
</evidence>
<protein>
    <recommendedName>
        <fullName evidence="2">Probable RNA-binding protein EIF1AD</fullName>
    </recommendedName>
    <alternativeName>
        <fullName evidence="4">Eukaryotic translation initiation factor 1A domain-containing protein</fullName>
    </alternativeName>
</protein>
<evidence type="ECO:0000256" key="6">
    <source>
        <dbReference type="SAM" id="MobiDB-lite"/>
    </source>
</evidence>
<keyword evidence="9" id="KW-1185">Reference proteome</keyword>
<dbReference type="GO" id="GO:0005634">
    <property type="term" value="C:nucleus"/>
    <property type="evidence" value="ECO:0007669"/>
    <property type="project" value="TreeGrafter"/>
</dbReference>
<dbReference type="AlphaFoldDB" id="A0AAD7YU72"/>
<dbReference type="SMART" id="SM00652">
    <property type="entry name" value="eIF1a"/>
    <property type="match status" value="1"/>
</dbReference>